<dbReference type="SUPFAM" id="SSF54427">
    <property type="entry name" value="NTF2-like"/>
    <property type="match status" value="1"/>
</dbReference>
<evidence type="ECO:0000259" key="1">
    <source>
        <dbReference type="Pfam" id="PF12680"/>
    </source>
</evidence>
<dbReference type="RefSeq" id="WP_110469548.1">
    <property type="nucleotide sequence ID" value="NZ_QJSP01000005.1"/>
</dbReference>
<dbReference type="Gene3D" id="3.10.450.50">
    <property type="match status" value="1"/>
</dbReference>
<dbReference type="AlphaFoldDB" id="A0A318S2Z0"/>
<organism evidence="2 3">
    <name type="scientific">Williamsia limnetica</name>
    <dbReference type="NCBI Taxonomy" id="882452"/>
    <lineage>
        <taxon>Bacteria</taxon>
        <taxon>Bacillati</taxon>
        <taxon>Actinomycetota</taxon>
        <taxon>Actinomycetes</taxon>
        <taxon>Mycobacteriales</taxon>
        <taxon>Nocardiaceae</taxon>
        <taxon>Williamsia</taxon>
    </lineage>
</organism>
<sequence length="126" mass="13635">MTQAELSTVDTLVERYLTAWNETDPQVRRELVGALWAADGVYTDPLASVTGADAIDQVIAGAQKQFAGLLFVRGDVLDAHHNIARFTWELVAEVGADPLVVGFDVAVVDDDEKITAVYGFIDKMPG</sequence>
<protein>
    <submittedName>
        <fullName evidence="2">SnoaL-like protein</fullName>
    </submittedName>
</protein>
<dbReference type="Proteomes" id="UP000247591">
    <property type="component" value="Unassembled WGS sequence"/>
</dbReference>
<comment type="caution">
    <text evidence="2">The sequence shown here is derived from an EMBL/GenBank/DDBJ whole genome shotgun (WGS) entry which is preliminary data.</text>
</comment>
<reference evidence="2 3" key="1">
    <citation type="submission" date="2018-06" db="EMBL/GenBank/DDBJ databases">
        <title>Genomic Encyclopedia of Type Strains, Phase IV (KMG-IV): sequencing the most valuable type-strain genomes for metagenomic binning, comparative biology and taxonomic classification.</title>
        <authorList>
            <person name="Goeker M."/>
        </authorList>
    </citation>
    <scope>NUCLEOTIDE SEQUENCE [LARGE SCALE GENOMIC DNA]</scope>
    <source>
        <strain evidence="2 3">DSM 45521</strain>
    </source>
</reference>
<name>A0A318S2Z0_WILLI</name>
<dbReference type="InterPro" id="IPR037401">
    <property type="entry name" value="SnoaL-like"/>
</dbReference>
<proteinExistence type="predicted"/>
<feature type="domain" description="SnoaL-like" evidence="1">
    <location>
        <begin position="13"/>
        <end position="116"/>
    </location>
</feature>
<accession>A0A318S2Z0</accession>
<evidence type="ECO:0000313" key="3">
    <source>
        <dbReference type="Proteomes" id="UP000247591"/>
    </source>
</evidence>
<gene>
    <name evidence="2" type="ORF">DFR67_105142</name>
</gene>
<keyword evidence="3" id="KW-1185">Reference proteome</keyword>
<evidence type="ECO:0000313" key="2">
    <source>
        <dbReference type="EMBL" id="PYE17997.1"/>
    </source>
</evidence>
<dbReference type="InterPro" id="IPR032710">
    <property type="entry name" value="NTF2-like_dom_sf"/>
</dbReference>
<dbReference type="Pfam" id="PF12680">
    <property type="entry name" value="SnoaL_2"/>
    <property type="match status" value="1"/>
</dbReference>
<dbReference type="EMBL" id="QJSP01000005">
    <property type="protein sequence ID" value="PYE17997.1"/>
    <property type="molecule type" value="Genomic_DNA"/>
</dbReference>
<dbReference type="OrthoDB" id="9808719at2"/>